<dbReference type="OrthoDB" id="3174087at2"/>
<sequence length="232" mass="24634">MSITARDTSRTITVLGATGMVGRRVVEEARARGHLVTAVARRAGSITDREGLRALAADATDPASLATALEGADTVVLTVRLPPGQEATLTPLTAEVLEAAARAGARVVVVGGAGALRSPEDPGRLLRDDERYVPASWRPLAAAGVEQLATCRRRSQQDWTYLSPPALLEDGPRTGGYRRGKDTLLTDTDGVSRISAADLAIAVLDEIERPGPDRHWTVARIEPRDLMDMNAG</sequence>
<gene>
    <name evidence="2" type="ORF">D641_0110295</name>
</gene>
<reference evidence="2 3" key="1">
    <citation type="journal article" date="2013" name="Genome Announc.">
        <title>Draft genome sequence of an Actinobacterium, Brachybacterium muris strain UCD-AY4.</title>
        <authorList>
            <person name="Lo J.R."/>
            <person name="Lang J.M."/>
            <person name="Darling A.E."/>
            <person name="Eisen J.A."/>
            <person name="Coil D.A."/>
        </authorList>
    </citation>
    <scope>NUCLEOTIDE SEQUENCE [LARGE SCALE GENOMIC DNA]</scope>
    <source>
        <strain evidence="2 3">UCD-AY4</strain>
    </source>
</reference>
<dbReference type="PANTHER" id="PTHR43355:SF2">
    <property type="entry name" value="FLAVIN REDUCTASE (NADPH)"/>
    <property type="match status" value="1"/>
</dbReference>
<dbReference type="InterPro" id="IPR016040">
    <property type="entry name" value="NAD(P)-bd_dom"/>
</dbReference>
<dbReference type="InterPro" id="IPR036291">
    <property type="entry name" value="NAD(P)-bd_dom_sf"/>
</dbReference>
<dbReference type="RefSeq" id="WP_017823584.1">
    <property type="nucleotide sequence ID" value="NZ_AORC01000011.1"/>
</dbReference>
<comment type="caution">
    <text evidence="2">The sequence shown here is derived from an EMBL/GenBank/DDBJ whole genome shotgun (WGS) entry which is preliminary data.</text>
</comment>
<keyword evidence="3" id="KW-1185">Reference proteome</keyword>
<dbReference type="EMBL" id="AORC01000011">
    <property type="protein sequence ID" value="EYT49012.1"/>
    <property type="molecule type" value="Genomic_DNA"/>
</dbReference>
<accession>A0A022KW61</accession>
<organism evidence="2 3">
    <name type="scientific">Brachybacterium muris UCD-AY4</name>
    <dbReference type="NCBI Taxonomy" id="1249481"/>
    <lineage>
        <taxon>Bacteria</taxon>
        <taxon>Bacillati</taxon>
        <taxon>Actinomycetota</taxon>
        <taxon>Actinomycetes</taxon>
        <taxon>Micrococcales</taxon>
        <taxon>Dermabacteraceae</taxon>
        <taxon>Brachybacterium</taxon>
    </lineage>
</organism>
<feature type="domain" description="NAD(P)-binding" evidence="1">
    <location>
        <begin position="16"/>
        <end position="206"/>
    </location>
</feature>
<dbReference type="InterPro" id="IPR051606">
    <property type="entry name" value="Polyketide_Oxido-like"/>
</dbReference>
<evidence type="ECO:0000313" key="3">
    <source>
        <dbReference type="Proteomes" id="UP000019754"/>
    </source>
</evidence>
<dbReference type="PANTHER" id="PTHR43355">
    <property type="entry name" value="FLAVIN REDUCTASE (NADPH)"/>
    <property type="match status" value="1"/>
</dbReference>
<dbReference type="HOGENOM" id="CLU_025711_3_1_11"/>
<proteinExistence type="predicted"/>
<dbReference type="GO" id="GO:0016646">
    <property type="term" value="F:oxidoreductase activity, acting on the CH-NH group of donors, NAD or NADP as acceptor"/>
    <property type="evidence" value="ECO:0007669"/>
    <property type="project" value="TreeGrafter"/>
</dbReference>
<dbReference type="Pfam" id="PF13460">
    <property type="entry name" value="NAD_binding_10"/>
    <property type="match status" value="1"/>
</dbReference>
<dbReference type="Gene3D" id="3.40.50.720">
    <property type="entry name" value="NAD(P)-binding Rossmann-like Domain"/>
    <property type="match status" value="1"/>
</dbReference>
<name>A0A022KW61_9MICO</name>
<dbReference type="SUPFAM" id="SSF51735">
    <property type="entry name" value="NAD(P)-binding Rossmann-fold domains"/>
    <property type="match status" value="1"/>
</dbReference>
<protein>
    <submittedName>
        <fullName evidence="2">NADH-flavin reductase</fullName>
    </submittedName>
</protein>
<dbReference type="Proteomes" id="UP000019754">
    <property type="component" value="Unassembled WGS sequence"/>
</dbReference>
<dbReference type="AlphaFoldDB" id="A0A022KW61"/>
<evidence type="ECO:0000313" key="2">
    <source>
        <dbReference type="EMBL" id="EYT49012.1"/>
    </source>
</evidence>
<dbReference type="STRING" id="1249481.D641_0110295"/>
<evidence type="ECO:0000259" key="1">
    <source>
        <dbReference type="Pfam" id="PF13460"/>
    </source>
</evidence>